<dbReference type="AlphaFoldDB" id="A0A5B9D5H3"/>
<evidence type="ECO:0000313" key="1">
    <source>
        <dbReference type="EMBL" id="QEE14213.1"/>
    </source>
</evidence>
<dbReference type="Gene3D" id="2.20.28.10">
    <property type="match status" value="1"/>
</dbReference>
<dbReference type="SUPFAM" id="SSF57802">
    <property type="entry name" value="Rubredoxin-like"/>
    <property type="match status" value="1"/>
</dbReference>
<gene>
    <name evidence="1" type="ORF">DSAG12_00024</name>
</gene>
<reference evidence="1 2" key="2">
    <citation type="journal article" date="2024" name="Int. J. Syst. Evol. Microbiol.">
        <title>Promethearchaeum syntrophicum gen. nov., sp. nov., an anaerobic, obligately syntrophic archaeon, the first isolate of the lineage 'Asgard' archaea, and proposal of the new archaeal phylum Promethearchaeota phyl. nov. and kingdom Promethearchaeati regn. nov.</title>
        <authorList>
            <person name="Imachi H."/>
            <person name="Nobu M.K."/>
            <person name="Kato S."/>
            <person name="Takaki Y."/>
            <person name="Miyazaki M."/>
            <person name="Miyata M."/>
            <person name="Ogawara M."/>
            <person name="Saito Y."/>
            <person name="Sakai S."/>
            <person name="Tahara Y.O."/>
            <person name="Takano Y."/>
            <person name="Tasumi E."/>
            <person name="Uematsu K."/>
            <person name="Yoshimura T."/>
            <person name="Itoh T."/>
            <person name="Ohkuma M."/>
            <person name="Takai K."/>
        </authorList>
    </citation>
    <scope>NUCLEOTIDE SEQUENCE [LARGE SCALE GENOMIC DNA]</scope>
    <source>
        <strain evidence="1 2">MK-D1</strain>
    </source>
</reference>
<sequence>MKCLWRCEKCGWTSKEKTELPPDKCEICEAGIKNFEPVDYYPPRYE</sequence>
<dbReference type="Proteomes" id="UP000321408">
    <property type="component" value="Chromosome"/>
</dbReference>
<dbReference type="EMBL" id="CP042905">
    <property type="protein sequence ID" value="QEE14213.1"/>
    <property type="molecule type" value="Genomic_DNA"/>
</dbReference>
<keyword evidence="2" id="KW-1185">Reference proteome</keyword>
<protein>
    <recommendedName>
        <fullName evidence="3">Rubredoxin</fullName>
    </recommendedName>
</protein>
<name>A0A5B9D5H3_9ARCH</name>
<proteinExistence type="predicted"/>
<dbReference type="GeneID" id="43869609"/>
<dbReference type="KEGG" id="psyt:DSAG12_00024"/>
<organism evidence="1 2">
    <name type="scientific">Promethearchaeum syntrophicum</name>
    <dbReference type="NCBI Taxonomy" id="2594042"/>
    <lineage>
        <taxon>Archaea</taxon>
        <taxon>Promethearchaeati</taxon>
        <taxon>Promethearchaeota</taxon>
        <taxon>Promethearchaeia</taxon>
        <taxon>Promethearchaeales</taxon>
        <taxon>Promethearchaeaceae</taxon>
        <taxon>Promethearchaeum</taxon>
    </lineage>
</organism>
<evidence type="ECO:0008006" key="3">
    <source>
        <dbReference type="Google" id="ProtNLM"/>
    </source>
</evidence>
<evidence type="ECO:0000313" key="2">
    <source>
        <dbReference type="Proteomes" id="UP000321408"/>
    </source>
</evidence>
<accession>A0A5B9D5H3</accession>
<reference evidence="1 2" key="1">
    <citation type="journal article" date="2020" name="Nature">
        <title>Isolation of an archaeon at the prokaryote-eukaryote interface.</title>
        <authorList>
            <person name="Imachi H."/>
            <person name="Nobu M.K."/>
            <person name="Nakahara N."/>
            <person name="Morono Y."/>
            <person name="Ogawara M."/>
            <person name="Takaki Y."/>
            <person name="Takano Y."/>
            <person name="Uematsu K."/>
            <person name="Ikuta T."/>
            <person name="Ito M."/>
            <person name="Matsui Y."/>
            <person name="Miyazaki M."/>
            <person name="Murata K."/>
            <person name="Saito Y."/>
            <person name="Sakai S."/>
            <person name="Song C."/>
            <person name="Tasumi E."/>
            <person name="Yamanaka Y."/>
            <person name="Yamaguchi T."/>
            <person name="Kamagata Y."/>
            <person name="Tamaki H."/>
            <person name="Takai K."/>
        </authorList>
    </citation>
    <scope>NUCLEOTIDE SEQUENCE [LARGE SCALE GENOMIC DNA]</scope>
    <source>
        <strain evidence="1 2">MK-D1</strain>
    </source>
</reference>
<dbReference type="RefSeq" id="WP_162306479.1">
    <property type="nucleotide sequence ID" value="NZ_CP042905.2"/>
</dbReference>